<gene>
    <name evidence="3" type="ORF">N5A56_000370</name>
</gene>
<keyword evidence="1" id="KW-0560">Oxidoreductase</keyword>
<dbReference type="EMBL" id="JAOSLC020000002">
    <property type="protein sequence ID" value="MDD7912980.1"/>
    <property type="molecule type" value="Genomic_DNA"/>
</dbReference>
<proteinExistence type="predicted"/>
<dbReference type="CDD" id="cd05289">
    <property type="entry name" value="MDR_like_2"/>
    <property type="match status" value="1"/>
</dbReference>
<dbReference type="PROSITE" id="PS01162">
    <property type="entry name" value="QOR_ZETA_CRYSTAL"/>
    <property type="match status" value="1"/>
</dbReference>
<dbReference type="SMART" id="SM00829">
    <property type="entry name" value="PKS_ER"/>
    <property type="match status" value="1"/>
</dbReference>
<organism evidence="3 4">
    <name type="scientific">Polaribacter ponticola</name>
    <dbReference type="NCBI Taxonomy" id="2978475"/>
    <lineage>
        <taxon>Bacteria</taxon>
        <taxon>Pseudomonadati</taxon>
        <taxon>Bacteroidota</taxon>
        <taxon>Flavobacteriia</taxon>
        <taxon>Flavobacteriales</taxon>
        <taxon>Flavobacteriaceae</taxon>
    </lineage>
</organism>
<dbReference type="Gene3D" id="3.40.50.720">
    <property type="entry name" value="NAD(P)-binding Rossmann-like Domain"/>
    <property type="match status" value="1"/>
</dbReference>
<dbReference type="Pfam" id="PF13602">
    <property type="entry name" value="ADH_zinc_N_2"/>
    <property type="match status" value="1"/>
</dbReference>
<dbReference type="InterPro" id="IPR050700">
    <property type="entry name" value="YIM1/Zinc_Alcohol_DH_Fams"/>
</dbReference>
<dbReference type="RefSeq" id="WP_265724294.1">
    <property type="nucleotide sequence ID" value="NZ_JAOSLC020000002.1"/>
</dbReference>
<keyword evidence="4" id="KW-1185">Reference proteome</keyword>
<comment type="caution">
    <text evidence="3">The sequence shown here is derived from an EMBL/GenBank/DDBJ whole genome shotgun (WGS) entry which is preliminary data.</text>
</comment>
<protein>
    <submittedName>
        <fullName evidence="3">NADP-dependent oxidoreductase</fullName>
    </submittedName>
</protein>
<evidence type="ECO:0000256" key="1">
    <source>
        <dbReference type="ARBA" id="ARBA00023002"/>
    </source>
</evidence>
<dbReference type="Proteomes" id="UP001151478">
    <property type="component" value="Unassembled WGS sequence"/>
</dbReference>
<feature type="domain" description="Enoyl reductase (ER)" evidence="2">
    <location>
        <begin position="10"/>
        <end position="324"/>
    </location>
</feature>
<dbReference type="InterPro" id="IPR002364">
    <property type="entry name" value="Quin_OxRdtase/zeta-crystal_CS"/>
</dbReference>
<name>A0ABT5S4D9_9FLAO</name>
<dbReference type="SUPFAM" id="SSF50129">
    <property type="entry name" value="GroES-like"/>
    <property type="match status" value="1"/>
</dbReference>
<dbReference type="InterPro" id="IPR011032">
    <property type="entry name" value="GroES-like_sf"/>
</dbReference>
<accession>A0ABT5S4D9</accession>
<dbReference type="InterPro" id="IPR013154">
    <property type="entry name" value="ADH-like_N"/>
</dbReference>
<reference evidence="3" key="1">
    <citation type="submission" date="2023-02" db="EMBL/GenBank/DDBJ databases">
        <title>Polaribacter ponticola sp. nov., isolated from seawater.</title>
        <authorList>
            <person name="Baek J.H."/>
            <person name="Kim J.M."/>
            <person name="Choi D.G."/>
            <person name="Jeon C.O."/>
        </authorList>
    </citation>
    <scope>NUCLEOTIDE SEQUENCE</scope>
    <source>
        <strain evidence="3">MSW5</strain>
    </source>
</reference>
<sequence>MKALQIVKYGEIKDSLAINEVNKPTVQANDVLIEVKAAAINPIDKSIILGNLQGMLPIPLPSTSAYDLSGIVVETGNEVSNFEIGDLVYSRVPQEQMGTLAEFVAVTSDAVSKKPGNISFEEAASLPLAGLTALQSLEYAGIKENHKVLIHAGSGGVGSFAIQYAKAKGAYVYTTTSTNNVQWVKELGADRVIDYKTEDYKSIAKDVDIVFDTLGQNYSLESFEVVKQGGIVVSVVGPLDEASAKMFGMADYKLPKELANASSEKNAEYKFIFMHPNGAHLNEIKSLVEDEKIKPIIDKIYSFSESVDAFTHLSSGRAKGKIVIKIS</sequence>
<dbReference type="SUPFAM" id="SSF51735">
    <property type="entry name" value="NAD(P)-binding Rossmann-fold domains"/>
    <property type="match status" value="1"/>
</dbReference>
<evidence type="ECO:0000313" key="4">
    <source>
        <dbReference type="Proteomes" id="UP001151478"/>
    </source>
</evidence>
<evidence type="ECO:0000313" key="3">
    <source>
        <dbReference type="EMBL" id="MDD7912980.1"/>
    </source>
</evidence>
<dbReference type="PANTHER" id="PTHR11695:SF294">
    <property type="entry name" value="RETICULON-4-INTERACTING PROTEIN 1, MITOCHONDRIAL"/>
    <property type="match status" value="1"/>
</dbReference>
<dbReference type="PANTHER" id="PTHR11695">
    <property type="entry name" value="ALCOHOL DEHYDROGENASE RELATED"/>
    <property type="match status" value="1"/>
</dbReference>
<dbReference type="Gene3D" id="3.90.180.10">
    <property type="entry name" value="Medium-chain alcohol dehydrogenases, catalytic domain"/>
    <property type="match status" value="1"/>
</dbReference>
<dbReference type="InterPro" id="IPR036291">
    <property type="entry name" value="NAD(P)-bd_dom_sf"/>
</dbReference>
<evidence type="ECO:0000259" key="2">
    <source>
        <dbReference type="SMART" id="SM00829"/>
    </source>
</evidence>
<dbReference type="Pfam" id="PF08240">
    <property type="entry name" value="ADH_N"/>
    <property type="match status" value="1"/>
</dbReference>
<dbReference type="InterPro" id="IPR020843">
    <property type="entry name" value="ER"/>
</dbReference>